<dbReference type="PANTHER" id="PTHR10302">
    <property type="entry name" value="SINGLE-STRANDED DNA-BINDING PROTEIN"/>
    <property type="match status" value="1"/>
</dbReference>
<reference evidence="3" key="2">
    <citation type="journal article" date="2023" name="IMA Fungus">
        <title>Comparative genomic study of the Penicillium genus elucidates a diverse pangenome and 15 lateral gene transfer events.</title>
        <authorList>
            <person name="Petersen C."/>
            <person name="Sorensen T."/>
            <person name="Nielsen M.R."/>
            <person name="Sondergaard T.E."/>
            <person name="Sorensen J.L."/>
            <person name="Fitzpatrick D.A."/>
            <person name="Frisvad J.C."/>
            <person name="Nielsen K.L."/>
        </authorList>
    </citation>
    <scope>NUCLEOTIDE SEQUENCE</scope>
    <source>
        <strain evidence="3">IBT 19713</strain>
    </source>
</reference>
<dbReference type="PROSITE" id="PS50935">
    <property type="entry name" value="SSB"/>
    <property type="match status" value="1"/>
</dbReference>
<dbReference type="Pfam" id="PF00436">
    <property type="entry name" value="SSB"/>
    <property type="match status" value="1"/>
</dbReference>
<dbReference type="SUPFAM" id="SSF50249">
    <property type="entry name" value="Nucleic acid-binding proteins"/>
    <property type="match status" value="1"/>
</dbReference>
<dbReference type="CDD" id="cd04496">
    <property type="entry name" value="SSB_OBF"/>
    <property type="match status" value="1"/>
</dbReference>
<dbReference type="GO" id="GO:0042645">
    <property type="term" value="C:mitochondrial nucleoid"/>
    <property type="evidence" value="ECO:0007669"/>
    <property type="project" value="TreeGrafter"/>
</dbReference>
<evidence type="ECO:0000256" key="1">
    <source>
        <dbReference type="ARBA" id="ARBA00023125"/>
    </source>
</evidence>
<organism evidence="3 4">
    <name type="scientific">Penicillium chermesinum</name>
    <dbReference type="NCBI Taxonomy" id="63820"/>
    <lineage>
        <taxon>Eukaryota</taxon>
        <taxon>Fungi</taxon>
        <taxon>Dikarya</taxon>
        <taxon>Ascomycota</taxon>
        <taxon>Pezizomycotina</taxon>
        <taxon>Eurotiomycetes</taxon>
        <taxon>Eurotiomycetidae</taxon>
        <taxon>Eurotiales</taxon>
        <taxon>Aspergillaceae</taxon>
        <taxon>Penicillium</taxon>
    </lineage>
</organism>
<dbReference type="GO" id="GO:0006264">
    <property type="term" value="P:mitochondrial DNA replication"/>
    <property type="evidence" value="ECO:0007669"/>
    <property type="project" value="TreeGrafter"/>
</dbReference>
<proteinExistence type="predicted"/>
<dbReference type="Proteomes" id="UP001150941">
    <property type="component" value="Unassembled WGS sequence"/>
</dbReference>
<dbReference type="RefSeq" id="XP_058327621.1">
    <property type="nucleotide sequence ID" value="XM_058477276.1"/>
</dbReference>
<dbReference type="OrthoDB" id="1078367at2759"/>
<dbReference type="Gene3D" id="2.40.50.140">
    <property type="entry name" value="Nucleic acid-binding proteins"/>
    <property type="match status" value="1"/>
</dbReference>
<dbReference type="GO" id="GO:0003697">
    <property type="term" value="F:single-stranded DNA binding"/>
    <property type="evidence" value="ECO:0007669"/>
    <property type="project" value="InterPro"/>
</dbReference>
<dbReference type="InterPro" id="IPR011344">
    <property type="entry name" value="ssDNA-bd"/>
</dbReference>
<keyword evidence="4" id="KW-1185">Reference proteome</keyword>
<evidence type="ECO:0000256" key="2">
    <source>
        <dbReference type="PROSITE-ProRule" id="PRU00252"/>
    </source>
</evidence>
<dbReference type="PANTHER" id="PTHR10302:SF0">
    <property type="entry name" value="SINGLE-STRANDED DNA-BINDING PROTEIN, MITOCHONDRIAL"/>
    <property type="match status" value="1"/>
</dbReference>
<name>A0A9W9NPA9_9EURO</name>
<dbReference type="EMBL" id="JAPQKS010000006">
    <property type="protein sequence ID" value="KAJ5223438.1"/>
    <property type="molecule type" value="Genomic_DNA"/>
</dbReference>
<accession>A0A9W9NPA9</accession>
<evidence type="ECO:0000313" key="3">
    <source>
        <dbReference type="EMBL" id="KAJ5223438.1"/>
    </source>
</evidence>
<gene>
    <name evidence="3" type="ORF">N7468_007980</name>
</gene>
<sequence length="142" mass="15503">MSAFRSLYSSLRLAPTANTAARGFSTSASRNAARMILTGRLGAEPELHATSTGQEIIRYTIGTTTGRGENKSTSWFKVASFADGSQRDFLLSLPKGTLVYVEGDASMRTWENAEGQKQSTLNLVQRNLEILSRPQNSNAEQQ</sequence>
<reference evidence="3" key="1">
    <citation type="submission" date="2022-11" db="EMBL/GenBank/DDBJ databases">
        <authorList>
            <person name="Petersen C."/>
        </authorList>
    </citation>
    <scope>NUCLEOTIDE SEQUENCE</scope>
    <source>
        <strain evidence="3">IBT 19713</strain>
    </source>
</reference>
<evidence type="ECO:0000313" key="4">
    <source>
        <dbReference type="Proteomes" id="UP001150941"/>
    </source>
</evidence>
<dbReference type="GeneID" id="83204579"/>
<evidence type="ECO:0008006" key="5">
    <source>
        <dbReference type="Google" id="ProtNLM"/>
    </source>
</evidence>
<dbReference type="InterPro" id="IPR012340">
    <property type="entry name" value="NA-bd_OB-fold"/>
</dbReference>
<dbReference type="InterPro" id="IPR000424">
    <property type="entry name" value="Primosome_PriB/ssb"/>
</dbReference>
<comment type="caution">
    <text evidence="3">The sequence shown here is derived from an EMBL/GenBank/DDBJ whole genome shotgun (WGS) entry which is preliminary data.</text>
</comment>
<dbReference type="AlphaFoldDB" id="A0A9W9NPA9"/>
<dbReference type="FunFam" id="2.40.50.140:FF:000388">
    <property type="entry name" value="SsDNA binding protein, putative"/>
    <property type="match status" value="1"/>
</dbReference>
<keyword evidence="1 2" id="KW-0238">DNA-binding</keyword>
<protein>
    <recommendedName>
        <fullName evidence="5">SsDNA binding protein</fullName>
    </recommendedName>
</protein>